<keyword evidence="1" id="KW-0560">Oxidoreductase</keyword>
<evidence type="ECO:0000313" key="2">
    <source>
        <dbReference type="Proteomes" id="UP001216150"/>
    </source>
</evidence>
<gene>
    <name evidence="1" type="ORF">N7450_006512</name>
</gene>
<sequence length="172" mass="20201">MDVGLYCIQNTTCFPAWPVHFSESLRRRSAIRVTPPMFAHVKKETGLSQGEFNTAMHPDYVSNIVHDSKKKRNIAKIFHLYKNIFYSPKEKKVISNLNTLVAKLSSNNYKTHIIFKIRNSKIHYIVSFLKIYSDIQITFFTTQLSDKDKKDENHHYTGRINLSKFNQKKKLF</sequence>
<comment type="caution">
    <text evidence="1">The sequence shown here is derived from an EMBL/GenBank/DDBJ whole genome shotgun (WGS) entry which is preliminary data.</text>
</comment>
<organism evidence="1 2">
    <name type="scientific">Penicillium hetheringtonii</name>
    <dbReference type="NCBI Taxonomy" id="911720"/>
    <lineage>
        <taxon>Eukaryota</taxon>
        <taxon>Fungi</taxon>
        <taxon>Dikarya</taxon>
        <taxon>Ascomycota</taxon>
        <taxon>Pezizomycotina</taxon>
        <taxon>Eurotiomycetes</taxon>
        <taxon>Eurotiomycetidae</taxon>
        <taxon>Eurotiales</taxon>
        <taxon>Aspergillaceae</taxon>
        <taxon>Penicillium</taxon>
    </lineage>
</organism>
<keyword evidence="1" id="KW-0223">Dioxygenase</keyword>
<dbReference type="Proteomes" id="UP001216150">
    <property type="component" value="Unassembled WGS sequence"/>
</dbReference>
<reference evidence="1 2" key="1">
    <citation type="journal article" date="2023" name="IMA Fungus">
        <title>Comparative genomic study of the Penicillium genus elucidates a diverse pangenome and 15 lateral gene transfer events.</title>
        <authorList>
            <person name="Petersen C."/>
            <person name="Sorensen T."/>
            <person name="Nielsen M.R."/>
            <person name="Sondergaard T.E."/>
            <person name="Sorensen J.L."/>
            <person name="Fitzpatrick D.A."/>
            <person name="Frisvad J.C."/>
            <person name="Nielsen K.L."/>
        </authorList>
    </citation>
    <scope>NUCLEOTIDE SEQUENCE [LARGE SCALE GENOMIC DNA]</scope>
    <source>
        <strain evidence="1 2">IBT 29057</strain>
    </source>
</reference>
<dbReference type="AlphaFoldDB" id="A0AAD6DI03"/>
<name>A0AAD6DI03_9EURO</name>
<proteinExistence type="predicted"/>
<accession>A0AAD6DI03</accession>
<dbReference type="EMBL" id="JAQJAC010000005">
    <property type="protein sequence ID" value="KAJ5583848.1"/>
    <property type="molecule type" value="Genomic_DNA"/>
</dbReference>
<protein>
    <submittedName>
        <fullName evidence="1">Nitric oxide dioxygenase</fullName>
    </submittedName>
</protein>
<evidence type="ECO:0000313" key="1">
    <source>
        <dbReference type="EMBL" id="KAJ5583848.1"/>
    </source>
</evidence>
<keyword evidence="2" id="KW-1185">Reference proteome</keyword>
<dbReference type="GO" id="GO:0051213">
    <property type="term" value="F:dioxygenase activity"/>
    <property type="evidence" value="ECO:0007669"/>
    <property type="project" value="UniProtKB-KW"/>
</dbReference>